<keyword evidence="2" id="KW-1185">Reference proteome</keyword>
<dbReference type="AlphaFoldDB" id="A0A561B8L7"/>
<protein>
    <submittedName>
        <fullName evidence="1">Uncharacterized protein</fullName>
    </submittedName>
</protein>
<dbReference type="Proteomes" id="UP000318380">
    <property type="component" value="Unassembled WGS sequence"/>
</dbReference>
<organism evidence="1 2">
    <name type="scientific">Kribbella amoyensis</name>
    <dbReference type="NCBI Taxonomy" id="996641"/>
    <lineage>
        <taxon>Bacteria</taxon>
        <taxon>Bacillati</taxon>
        <taxon>Actinomycetota</taxon>
        <taxon>Actinomycetes</taxon>
        <taxon>Propionibacteriales</taxon>
        <taxon>Kribbellaceae</taxon>
        <taxon>Kribbella</taxon>
    </lineage>
</organism>
<sequence length="189" mass="20249">MRMRFLDALLGRTKPVPPNLDQLFALPAAALNLQAATGYAPTGVGAVCFKAAEGGGFSALQGEVDQLLALDNGKYSSQVDSYGFTWLVRQTTAEDTAGLVTDLHSVNSALVDDGFGSALLCTLVAFSNGTKSLGLVYLYKQGTWYPFAPTGPDRRDNTVELQIRSVVTDDLRIEPDLARWFPVYGAPGL</sequence>
<name>A0A561B8L7_9ACTN</name>
<dbReference type="Pfam" id="PF22742">
    <property type="entry name" value="PspAB"/>
    <property type="match status" value="1"/>
</dbReference>
<evidence type="ECO:0000313" key="1">
    <source>
        <dbReference type="EMBL" id="TWD75107.1"/>
    </source>
</evidence>
<comment type="caution">
    <text evidence="1">The sequence shown here is derived from an EMBL/GenBank/DDBJ whole genome shotgun (WGS) entry which is preliminary data.</text>
</comment>
<reference evidence="1 2" key="1">
    <citation type="submission" date="2019-06" db="EMBL/GenBank/DDBJ databases">
        <title>Sequencing the genomes of 1000 actinobacteria strains.</title>
        <authorList>
            <person name="Klenk H.-P."/>
        </authorList>
    </citation>
    <scope>NUCLEOTIDE SEQUENCE [LARGE SCALE GENOMIC DNA]</scope>
    <source>
        <strain evidence="1 2">DSM 24683</strain>
    </source>
</reference>
<gene>
    <name evidence="1" type="ORF">FB561_6544</name>
</gene>
<dbReference type="EMBL" id="VIVK01000002">
    <property type="protein sequence ID" value="TWD75107.1"/>
    <property type="molecule type" value="Genomic_DNA"/>
</dbReference>
<proteinExistence type="predicted"/>
<dbReference type="InterPro" id="IPR054383">
    <property type="entry name" value="PspAB-like"/>
</dbReference>
<accession>A0A561B8L7</accession>
<evidence type="ECO:0000313" key="2">
    <source>
        <dbReference type="Proteomes" id="UP000318380"/>
    </source>
</evidence>